<feature type="region of interest" description="Disordered" evidence="1">
    <location>
        <begin position="1"/>
        <end position="33"/>
    </location>
</feature>
<evidence type="ECO:0000313" key="3">
    <source>
        <dbReference type="Proteomes" id="UP000252355"/>
    </source>
</evidence>
<evidence type="ECO:0000256" key="1">
    <source>
        <dbReference type="SAM" id="MobiDB-lite"/>
    </source>
</evidence>
<reference evidence="2 3" key="1">
    <citation type="submission" date="2018-05" db="EMBL/GenBank/DDBJ databases">
        <title>A metagenomic window into the 2 km-deep terrestrial subsurface aquifer revealed taxonomically and functionally diverse microbial community comprising novel uncultured bacterial lineages.</title>
        <authorList>
            <person name="Kadnikov V.V."/>
            <person name="Mardanov A.V."/>
            <person name="Beletsky A.V."/>
            <person name="Banks D."/>
            <person name="Pimenov N.V."/>
            <person name="Frank Y.A."/>
            <person name="Karnachuk O.V."/>
            <person name="Ravin N.V."/>
        </authorList>
    </citation>
    <scope>NUCLEOTIDE SEQUENCE [LARGE SCALE GENOMIC DNA]</scope>
    <source>
        <strain evidence="2">BY5</strain>
    </source>
</reference>
<dbReference type="AlphaFoldDB" id="A0A367ZKF2"/>
<gene>
    <name evidence="2" type="ORF">OZSIB_1579</name>
</gene>
<comment type="caution">
    <text evidence="2">The sequence shown here is derived from an EMBL/GenBank/DDBJ whole genome shotgun (WGS) entry which is preliminary data.</text>
</comment>
<dbReference type="EMBL" id="QOQW01000024">
    <property type="protein sequence ID" value="RCK78337.1"/>
    <property type="molecule type" value="Genomic_DNA"/>
</dbReference>
<evidence type="ECO:0000313" key="2">
    <source>
        <dbReference type="EMBL" id="RCK78337.1"/>
    </source>
</evidence>
<sequence length="66" mass="7481">MTGADRSPSRLPATTSYRASRARPGAGHRLVGPRHADQWPRMRWSFLAPFPIVHFSLFPSVVRRLP</sequence>
<dbReference type="Proteomes" id="UP000252355">
    <property type="component" value="Unassembled WGS sequence"/>
</dbReference>
<organism evidence="2 3">
    <name type="scientific">Candidatus Ozemobacter sibiricus</name>
    <dbReference type="NCBI Taxonomy" id="2268124"/>
    <lineage>
        <taxon>Bacteria</taxon>
        <taxon>Candidatus Ozemobacteria</taxon>
        <taxon>Candidatus Ozemobacterales</taxon>
        <taxon>Candidatus Ozemobacteraceae</taxon>
        <taxon>Candidatus Ozemobacter</taxon>
    </lineage>
</organism>
<proteinExistence type="predicted"/>
<protein>
    <submittedName>
        <fullName evidence="2">Uncharacterized protein</fullName>
    </submittedName>
</protein>
<name>A0A367ZKF2_9BACT</name>
<accession>A0A367ZKF2</accession>